<evidence type="ECO:0000313" key="4">
    <source>
        <dbReference type="Proteomes" id="UP000319818"/>
    </source>
</evidence>
<dbReference type="Proteomes" id="UP000319818">
    <property type="component" value="Unassembled WGS sequence"/>
</dbReference>
<dbReference type="EMBL" id="VFPH01000003">
    <property type="protein sequence ID" value="TQM35363.1"/>
    <property type="molecule type" value="Genomic_DNA"/>
</dbReference>
<feature type="region of interest" description="Disordered" evidence="1">
    <location>
        <begin position="37"/>
        <end position="133"/>
    </location>
</feature>
<feature type="compositionally biased region" description="Low complexity" evidence="1">
    <location>
        <begin position="118"/>
        <end position="133"/>
    </location>
</feature>
<feature type="compositionally biased region" description="Basic and acidic residues" evidence="1">
    <location>
        <begin position="60"/>
        <end position="84"/>
    </location>
</feature>
<organism evidence="3 4">
    <name type="scientific">Pseudonocardia cypriaca</name>
    <dbReference type="NCBI Taxonomy" id="882449"/>
    <lineage>
        <taxon>Bacteria</taxon>
        <taxon>Bacillati</taxon>
        <taxon>Actinomycetota</taxon>
        <taxon>Actinomycetes</taxon>
        <taxon>Pseudonocardiales</taxon>
        <taxon>Pseudonocardiaceae</taxon>
        <taxon>Pseudonocardia</taxon>
    </lineage>
</organism>
<keyword evidence="2" id="KW-0732">Signal</keyword>
<reference evidence="3 4" key="1">
    <citation type="submission" date="2019-06" db="EMBL/GenBank/DDBJ databases">
        <title>Sequencing the genomes of 1000 actinobacteria strains.</title>
        <authorList>
            <person name="Klenk H.-P."/>
        </authorList>
    </citation>
    <scope>NUCLEOTIDE SEQUENCE [LARGE SCALE GENOMIC DNA]</scope>
    <source>
        <strain evidence="3 4">DSM 45511</strain>
    </source>
</reference>
<gene>
    <name evidence="3" type="ORF">FB388_6795</name>
</gene>
<feature type="compositionally biased region" description="Basic and acidic residues" evidence="1">
    <location>
        <begin position="91"/>
        <end position="104"/>
    </location>
</feature>
<proteinExistence type="predicted"/>
<evidence type="ECO:0000256" key="2">
    <source>
        <dbReference type="SAM" id="SignalP"/>
    </source>
</evidence>
<sequence length="145" mass="14927">MLKKALTVGATAILAILASAGVASASEVNAAQILPLPPIASPAEPESTTLPEPDEDDAESKDTDSKETESTDTGSKDTESKDTESDSDNPDENKTDDSDGKTDESGGDTEPEEELEQVELPAPAEEEPAAGPLGLIQSLVTSLFG</sequence>
<feature type="signal peptide" evidence="2">
    <location>
        <begin position="1"/>
        <end position="25"/>
    </location>
</feature>
<dbReference type="AlphaFoldDB" id="A0A543FNE8"/>
<keyword evidence="4" id="KW-1185">Reference proteome</keyword>
<feature type="chain" id="PRO_5021745321" evidence="2">
    <location>
        <begin position="26"/>
        <end position="145"/>
    </location>
</feature>
<evidence type="ECO:0000256" key="1">
    <source>
        <dbReference type="SAM" id="MobiDB-lite"/>
    </source>
</evidence>
<protein>
    <submittedName>
        <fullName evidence="3">Uncharacterized protein</fullName>
    </submittedName>
</protein>
<feature type="compositionally biased region" description="Acidic residues" evidence="1">
    <location>
        <begin position="105"/>
        <end position="117"/>
    </location>
</feature>
<comment type="caution">
    <text evidence="3">The sequence shown here is derived from an EMBL/GenBank/DDBJ whole genome shotgun (WGS) entry which is preliminary data.</text>
</comment>
<evidence type="ECO:0000313" key="3">
    <source>
        <dbReference type="EMBL" id="TQM35363.1"/>
    </source>
</evidence>
<name>A0A543FNE8_9PSEU</name>
<accession>A0A543FNE8</accession>